<feature type="chain" id="PRO_5026946560" evidence="1">
    <location>
        <begin position="33"/>
        <end position="199"/>
    </location>
</feature>
<keyword evidence="1" id="KW-0732">Signal</keyword>
<organism evidence="2">
    <name type="scientific">uncultured Gemmatimonadota bacterium</name>
    <dbReference type="NCBI Taxonomy" id="203437"/>
    <lineage>
        <taxon>Bacteria</taxon>
        <taxon>Pseudomonadati</taxon>
        <taxon>Gemmatimonadota</taxon>
        <taxon>environmental samples</taxon>
    </lineage>
</organism>
<feature type="signal peptide" evidence="1">
    <location>
        <begin position="1"/>
        <end position="32"/>
    </location>
</feature>
<evidence type="ECO:0000313" key="2">
    <source>
        <dbReference type="EMBL" id="CAA9366461.1"/>
    </source>
</evidence>
<proteinExistence type="predicted"/>
<protein>
    <submittedName>
        <fullName evidence="2">Uncharacterized protein</fullName>
    </submittedName>
</protein>
<evidence type="ECO:0000256" key="1">
    <source>
        <dbReference type="SAM" id="SignalP"/>
    </source>
</evidence>
<reference evidence="2" key="1">
    <citation type="submission" date="2020-02" db="EMBL/GenBank/DDBJ databases">
        <authorList>
            <person name="Meier V. D."/>
        </authorList>
    </citation>
    <scope>NUCLEOTIDE SEQUENCE</scope>
    <source>
        <strain evidence="2">AVDCRST_MAG68</strain>
    </source>
</reference>
<sequence>MKAIVIRNRVRTFVFQLLSAAAFAASAGTASAQTNEPRTVADFLRAVPERYTVGYDRRMREELLRGERRGVVVDIANGYISYDESDNPSGFELALFRRSDGSYLVAYSTGAFHDLRMGQELGNWPTLVLLSYEGRGRWRDVTRATLPVAFNRRLAYKLPRRGRRIEAWDERGCLRHTLTWTNDRFRYRGPGRRPPRCRA</sequence>
<name>A0A6J4MWL0_9BACT</name>
<gene>
    <name evidence="2" type="ORF">AVDCRST_MAG68-4897</name>
</gene>
<dbReference type="EMBL" id="CADCTW010000221">
    <property type="protein sequence ID" value="CAA9366461.1"/>
    <property type="molecule type" value="Genomic_DNA"/>
</dbReference>
<dbReference type="AlphaFoldDB" id="A0A6J4MWL0"/>
<accession>A0A6J4MWL0</accession>